<accession>A0ABS3LWC9</accession>
<evidence type="ECO:0000313" key="3">
    <source>
        <dbReference type="EMBL" id="MBO1360236.1"/>
    </source>
</evidence>
<feature type="compositionally biased region" description="Basic and acidic residues" evidence="1">
    <location>
        <begin position="9"/>
        <end position="23"/>
    </location>
</feature>
<dbReference type="InterPro" id="IPR052183">
    <property type="entry name" value="IS_Transposase"/>
</dbReference>
<proteinExistence type="predicted"/>
<feature type="domain" description="DDE" evidence="2">
    <location>
        <begin position="11"/>
        <end position="87"/>
    </location>
</feature>
<dbReference type="PANTHER" id="PTHR35528">
    <property type="entry name" value="BLL1675 PROTEIN"/>
    <property type="match status" value="1"/>
</dbReference>
<protein>
    <submittedName>
        <fullName evidence="3">IS6 family transposase</fullName>
    </submittedName>
</protein>
<name>A0ABS3LWC9_9PROT</name>
<dbReference type="PANTHER" id="PTHR35528:SF3">
    <property type="entry name" value="BLL1675 PROTEIN"/>
    <property type="match status" value="1"/>
</dbReference>
<dbReference type="InterPro" id="IPR032874">
    <property type="entry name" value="DDE_dom"/>
</dbReference>
<dbReference type="Pfam" id="PF13610">
    <property type="entry name" value="DDE_Tnp_IS240"/>
    <property type="match status" value="1"/>
</dbReference>
<keyword evidence="4" id="KW-1185">Reference proteome</keyword>
<evidence type="ECO:0000256" key="1">
    <source>
        <dbReference type="SAM" id="MobiDB-lite"/>
    </source>
</evidence>
<dbReference type="Proteomes" id="UP000664771">
    <property type="component" value="Unassembled WGS sequence"/>
</dbReference>
<reference evidence="3 4" key="1">
    <citation type="submission" date="2021-03" db="EMBL/GenBank/DDBJ databases">
        <title>The complete genome sequence of Acetobacter sacchari TBRC 11175.</title>
        <authorList>
            <person name="Charoenyingcharoen P."/>
            <person name="Yukphan P."/>
        </authorList>
    </citation>
    <scope>NUCLEOTIDE SEQUENCE [LARGE SCALE GENOMIC DNA]</scope>
    <source>
        <strain evidence="3 4">TBRC 11175</strain>
    </source>
</reference>
<sequence>MNDTALDATSREAEARPGRMMTDRLKSYGAAKRQVMPCVEHRSHKGLNNRTENSRLPLRKRERVMQKFRSPGDCQHFVSDFSAVRNVFIPPKSIDNAISRHLHRLKSFAQWNGAITLSA</sequence>
<dbReference type="EMBL" id="JAFVMF010000010">
    <property type="protein sequence ID" value="MBO1360236.1"/>
    <property type="molecule type" value="Genomic_DNA"/>
</dbReference>
<evidence type="ECO:0000259" key="2">
    <source>
        <dbReference type="Pfam" id="PF13610"/>
    </source>
</evidence>
<evidence type="ECO:0000313" key="4">
    <source>
        <dbReference type="Proteomes" id="UP000664771"/>
    </source>
</evidence>
<feature type="region of interest" description="Disordered" evidence="1">
    <location>
        <begin position="1"/>
        <end position="23"/>
    </location>
</feature>
<gene>
    <name evidence="3" type="ORF">J2D73_10605</name>
</gene>
<comment type="caution">
    <text evidence="3">The sequence shown here is derived from an EMBL/GenBank/DDBJ whole genome shotgun (WGS) entry which is preliminary data.</text>
</comment>
<organism evidence="3 4">
    <name type="scientific">Acetobacter sacchari</name>
    <dbReference type="NCBI Taxonomy" id="2661687"/>
    <lineage>
        <taxon>Bacteria</taxon>
        <taxon>Pseudomonadati</taxon>
        <taxon>Pseudomonadota</taxon>
        <taxon>Alphaproteobacteria</taxon>
        <taxon>Acetobacterales</taxon>
        <taxon>Acetobacteraceae</taxon>
        <taxon>Acetobacter</taxon>
    </lineage>
</organism>